<gene>
    <name evidence="1" type="ORF">CC78DRAFT_537126</name>
</gene>
<protein>
    <submittedName>
        <fullName evidence="1">Uncharacterized protein</fullName>
    </submittedName>
</protein>
<name>A0A9P4JZW6_9PLEO</name>
<organism evidence="1 2">
    <name type="scientific">Lojkania enalia</name>
    <dbReference type="NCBI Taxonomy" id="147567"/>
    <lineage>
        <taxon>Eukaryota</taxon>
        <taxon>Fungi</taxon>
        <taxon>Dikarya</taxon>
        <taxon>Ascomycota</taxon>
        <taxon>Pezizomycotina</taxon>
        <taxon>Dothideomycetes</taxon>
        <taxon>Pleosporomycetidae</taxon>
        <taxon>Pleosporales</taxon>
        <taxon>Pleosporales incertae sedis</taxon>
        <taxon>Lojkania</taxon>
    </lineage>
</organism>
<keyword evidence="2" id="KW-1185">Reference proteome</keyword>
<accession>A0A9P4JZW6</accession>
<dbReference type="Proteomes" id="UP000800093">
    <property type="component" value="Unassembled WGS sequence"/>
</dbReference>
<evidence type="ECO:0000313" key="1">
    <source>
        <dbReference type="EMBL" id="KAF2259416.1"/>
    </source>
</evidence>
<reference evidence="2" key="1">
    <citation type="journal article" date="2020" name="Stud. Mycol.">
        <title>101 Dothideomycetes genomes: A test case for predicting lifestyles and emergence of pathogens.</title>
        <authorList>
            <person name="Haridas S."/>
            <person name="Albert R."/>
            <person name="Binder M."/>
            <person name="Bloem J."/>
            <person name="LaButti K."/>
            <person name="Salamov A."/>
            <person name="Andreopoulos B."/>
            <person name="Baker S."/>
            <person name="Barry K."/>
            <person name="Bills G."/>
            <person name="Bluhm B."/>
            <person name="Cannon C."/>
            <person name="Castanera R."/>
            <person name="Culley D."/>
            <person name="Daum C."/>
            <person name="Ezra D."/>
            <person name="Gonzalez J."/>
            <person name="Henrissat B."/>
            <person name="Kuo A."/>
            <person name="Liang C."/>
            <person name="Lipzen A."/>
            <person name="Lutzoni F."/>
            <person name="Magnuson J."/>
            <person name="Mondo S."/>
            <person name="Nolan M."/>
            <person name="Ohm R."/>
            <person name="Pangilinan J."/>
            <person name="Park H.-J."/>
            <person name="Ramirez L."/>
            <person name="Alfaro M."/>
            <person name="Sun H."/>
            <person name="Tritt A."/>
            <person name="Yoshinaga Y."/>
            <person name="Zwiers L.-H."/>
            <person name="Turgeon B."/>
            <person name="Goodwin S."/>
            <person name="Spatafora J."/>
            <person name="Crous P."/>
            <person name="Grigoriev I."/>
        </authorList>
    </citation>
    <scope>NUCLEOTIDE SEQUENCE [LARGE SCALE GENOMIC DNA]</scope>
    <source>
        <strain evidence="2">CBS 304.66</strain>
    </source>
</reference>
<dbReference type="EMBL" id="ML986710">
    <property type="protein sequence ID" value="KAF2259416.1"/>
    <property type="molecule type" value="Genomic_DNA"/>
</dbReference>
<dbReference type="OrthoDB" id="2549237at2759"/>
<proteinExistence type="predicted"/>
<sequence>MMLREAGIDHLLTPPQLAQSLRKLMRTNSIQSISQALLSAVENSLLGPTVFAIWLSVSHSPVAIRKALEQDISVEVRKSGIKELGKALKGLRWKDTWHGLGGTQGLLGIASTLSVRETRDFCAAIGCCARVKDVEEKREKVTELFKSLFQVAFPNTMHGNPDKRSLHTSYARLVPSCSPSLVRAVLEKTIEVDIDISVIPAHIMLLNQSDTLRALALDGILQGILTGRRWLSDLSQRYPPHRSADRMPGFSASMFFSLEVLQKMSSLERHTSAPEELIPSLVEPLVRRAIKRLPWQQIKDILDLTVRYLDRNRGAVKELSYSPWRLLHLVAICWSRQPNMFEEQFSRLLKFSSPGSERVNVVSFEPLMTGIAQSRRYALLRFCYARVVDQDLDNDEHLKCATGTLSARLLDELDPKSALALFTRLRKSRGDEELVGKGPNGAITNFQSKERFSRTLHLGDPDLFQIFLTHRSGREQDAEILGIKLGYEQRKKATSCSEQKARAYYAKSVLYYAIASGSLYSYKEALLWARRFVRDPLTVPELFQHYPKEAKNLLAGQAKMRGTEFDKAMIDAHIKIANEILCDLFETVVLASKEPSFHVNHWDGTLNLFHEVVIRRIELSKDLKTRLNLSEEIIYDTIWRDTLCLLTSVEEQALKPDHDRLQINSVNGILGYSEVIVKDEPLSTYRFMDDLAKARNDLWHKIRPTVFPRTASLPEPYPRGLPIQYLTGPFVVHHPCLDEVTPYIAARTNAAIFLKPAAALEPWPTDEDKQHAIGRLVDSYEFALKLYIPDCLLQEEKKMRVKKAWDYAIGPLSTSRMSFEEAIRYWESKTRHKFVELWPTADPDSRSLGKWPIMPSIDDPSLPEKWNPMPLVEKKIQTRYLEILTYIDVSKAISSLPHTKIVSKLEWFHPVIPGKSHEEDGIWHWTRTRLAKRVPAVREGQILSALLYLDARSSSKQRILGSPFPSQECARYPCFLLYDQFLSKADLNINRAIEALEAHLENVPPKLLAELTSNTLDALTEIPPGNKSSVGLEAMAFRLLILLTKCDRPELALDLAVRTIIEYPDSSSRHRQFLSLPFLRRLASTQTVFCIQKFSRAIVAKLEEQEETRKAAKLDSTDAKFREETNISKDAPPSRPVIKVTTVKFLAQLLRDTEIVPQEASLTVLTMLSQKAKHVDLKMAVVETLLEMLRFCSVIQSRNILRALESSTSAAGQLDSKNSISDEEWASCLSSSVLPKTSTSLIEPNRILEAILQFLIRVSSTFAHRANFTNRIVLPNIVRLKQETAKWIQTFLRHYGLSPGVLQELYIPPVPRQHRVWQVLLSHNLQYLPSSVLEDFHAYILFVIDPPAPIAALNRRLAADPHLRNEDTVKYWLLEYHSESHHRTQISTLILTMINVLSTSRPPQLGELGSTSNDTITTDMIQKNILTEYSTLLLSNAAHGLQNAELLTSSLAPSFGTSSTALRTWMQNTKPIIPALITFIDSLRTRAWQRDANRVPQLLPDTFPLRLHLLKYPSLPSEDNTKEVSQEEKCAVFAAQVEKLVDRMPGTVYHRNYEDLKMALKHVVGLDRILTAAVLGDVSKTRLSWLTAQDLLRVELAAGLLRGVDVSVEEQKLRGRLKELVGAWRMCESEVVRRFGWEMQIAGI</sequence>
<evidence type="ECO:0000313" key="2">
    <source>
        <dbReference type="Proteomes" id="UP000800093"/>
    </source>
</evidence>
<comment type="caution">
    <text evidence="1">The sequence shown here is derived from an EMBL/GenBank/DDBJ whole genome shotgun (WGS) entry which is preliminary data.</text>
</comment>